<keyword evidence="1" id="KW-0732">Signal</keyword>
<keyword evidence="3" id="KW-1185">Reference proteome</keyword>
<evidence type="ECO:0000313" key="3">
    <source>
        <dbReference type="Proteomes" id="UP000664795"/>
    </source>
</evidence>
<dbReference type="RefSeq" id="WP_207336024.1">
    <property type="nucleotide sequence ID" value="NZ_JAFMYU010000010.1"/>
</dbReference>
<dbReference type="Proteomes" id="UP000664795">
    <property type="component" value="Unassembled WGS sequence"/>
</dbReference>
<feature type="chain" id="PRO_5037206818" description="Curlin associated repeat-containing protein" evidence="1">
    <location>
        <begin position="21"/>
        <end position="475"/>
    </location>
</feature>
<sequence>MHKLLLTGTLLMAVAATCFAQTTYQAGVAQKSVQTLIGSNQVSLIDQREGAAHNYGNMAVTTQSGISSNRVTINQTEGSASNYAEVTQADDAAQGTGGNLAFISQSNNSGAGNATVTVSSAEPVPGTRDGNYAFVRQVGHNTVTIAQDGGLFGISNGNVTTVDQLGEDHATITQGNGSFGNSVIMKQAPASPGLAGWGYATIEQTGGLTGRSEGNTATLEQQGQGSYGTISQNNLSLGNNAHIRQVSNGHMGTIIQSNDARNNDARITQQANTLNQRALITEADNSHNNVAVIDQSGLGSNNAQIDQTNHSKNNTASIVQGRTGLLTLTNMAKISQSNAYAVGGSGGNTAIIEQIDGTVTTTNNNAEVYQGRNAASAGIARIEALGVSSQNVVRISQHDADNSSKVYQVGNKQEATITQTGNRNLVKGTSLADFSNYATQYGVGNTLMINQMDGQTAGVFQYGTGNSGIINQSNN</sequence>
<evidence type="ECO:0008006" key="4">
    <source>
        <dbReference type="Google" id="ProtNLM"/>
    </source>
</evidence>
<reference evidence="2 3" key="1">
    <citation type="submission" date="2021-03" db="EMBL/GenBank/DDBJ databases">
        <title>Fibrella sp. HMF5036 genome sequencing and assembly.</title>
        <authorList>
            <person name="Kang H."/>
            <person name="Kim H."/>
            <person name="Bae S."/>
            <person name="Joh K."/>
        </authorList>
    </citation>
    <scope>NUCLEOTIDE SEQUENCE [LARGE SCALE GENOMIC DNA]</scope>
    <source>
        <strain evidence="2 3">HMF5036</strain>
    </source>
</reference>
<gene>
    <name evidence="2" type="ORF">J2I48_13665</name>
</gene>
<name>A0A939G6E4_9BACT</name>
<proteinExistence type="predicted"/>
<protein>
    <recommendedName>
        <fullName evidence="4">Curlin associated repeat-containing protein</fullName>
    </recommendedName>
</protein>
<evidence type="ECO:0000313" key="2">
    <source>
        <dbReference type="EMBL" id="MBO0932053.1"/>
    </source>
</evidence>
<evidence type="ECO:0000256" key="1">
    <source>
        <dbReference type="SAM" id="SignalP"/>
    </source>
</evidence>
<dbReference type="EMBL" id="JAFMYU010000010">
    <property type="protein sequence ID" value="MBO0932053.1"/>
    <property type="molecule type" value="Genomic_DNA"/>
</dbReference>
<feature type="signal peptide" evidence="1">
    <location>
        <begin position="1"/>
        <end position="20"/>
    </location>
</feature>
<dbReference type="AlphaFoldDB" id="A0A939G6E4"/>
<comment type="caution">
    <text evidence="2">The sequence shown here is derived from an EMBL/GenBank/DDBJ whole genome shotgun (WGS) entry which is preliminary data.</text>
</comment>
<accession>A0A939G6E4</accession>
<organism evidence="2 3">
    <name type="scientific">Fibrella aquatilis</name>
    <dbReference type="NCBI Taxonomy" id="2817059"/>
    <lineage>
        <taxon>Bacteria</taxon>
        <taxon>Pseudomonadati</taxon>
        <taxon>Bacteroidota</taxon>
        <taxon>Cytophagia</taxon>
        <taxon>Cytophagales</taxon>
        <taxon>Spirosomataceae</taxon>
        <taxon>Fibrella</taxon>
    </lineage>
</organism>